<name>W4SN11_9XANT</name>
<feature type="region of interest" description="Disordered" evidence="1">
    <location>
        <begin position="33"/>
        <end position="86"/>
    </location>
</feature>
<evidence type="ECO:0000256" key="1">
    <source>
        <dbReference type="SAM" id="MobiDB-lite"/>
    </source>
</evidence>
<feature type="region of interest" description="Disordered" evidence="1">
    <location>
        <begin position="103"/>
        <end position="123"/>
    </location>
</feature>
<evidence type="ECO:0000313" key="3">
    <source>
        <dbReference type="Proteomes" id="UP000019084"/>
    </source>
</evidence>
<sequence>GLAAASPAGRAACACARARSGPACAGVRRRCAGRDSAALPGRRTADRRRPARAAVPALRRSADRGDGGRCDGRSAAGPGHGAGRYRAAGAGKLRRTHRTCAVSHRERSGRDDFDAVRQPGPGPVVAVDRSRPAGAAYRRVAGAAARAGAALCRWRSAHRTVRPGRLVRLLRARPRELRAPARRLRTISLAPAADGRGVGGPRAAGTVRACGTGPGSAPGIGRV</sequence>
<dbReference type="EMBL" id="BAVC01000353">
    <property type="protein sequence ID" value="GAE57578.1"/>
    <property type="molecule type" value="Genomic_DNA"/>
</dbReference>
<feature type="non-terminal residue" evidence="2">
    <location>
        <position position="223"/>
    </location>
</feature>
<organism evidence="2 3">
    <name type="scientific">Xanthomonas arboricola pv. pruni MAFF 301420</name>
    <dbReference type="NCBI Taxonomy" id="1418095"/>
    <lineage>
        <taxon>Bacteria</taxon>
        <taxon>Pseudomonadati</taxon>
        <taxon>Pseudomonadota</taxon>
        <taxon>Gammaproteobacteria</taxon>
        <taxon>Lysobacterales</taxon>
        <taxon>Lysobacteraceae</taxon>
        <taxon>Xanthomonas</taxon>
    </lineage>
</organism>
<reference evidence="2 3" key="1">
    <citation type="submission" date="2014-01" db="EMBL/GenBank/DDBJ databases">
        <title>Genome sequence and analysis of Xanthomonas arboricola pv. pruni.</title>
        <authorList>
            <person name="Fujikawa T."/>
            <person name="Nakazono-Nagaoka E."/>
        </authorList>
    </citation>
    <scope>NUCLEOTIDE SEQUENCE [LARGE SCALE GENOMIC DNA]</scope>
    <source>
        <strain evidence="3">MAFF 301420</strain>
    </source>
</reference>
<dbReference type="Proteomes" id="UP000019084">
    <property type="component" value="Unassembled WGS sequence"/>
</dbReference>
<protein>
    <submittedName>
        <fullName evidence="2">Uncharacterized protein</fullName>
    </submittedName>
</protein>
<proteinExistence type="predicted"/>
<feature type="compositionally biased region" description="Basic and acidic residues" evidence="1">
    <location>
        <begin position="103"/>
        <end position="115"/>
    </location>
</feature>
<feature type="compositionally biased region" description="Basic and acidic residues" evidence="1">
    <location>
        <begin position="60"/>
        <end position="72"/>
    </location>
</feature>
<evidence type="ECO:0000313" key="2">
    <source>
        <dbReference type="EMBL" id="GAE57578.1"/>
    </source>
</evidence>
<dbReference type="AlphaFoldDB" id="W4SN11"/>
<comment type="caution">
    <text evidence="2">The sequence shown here is derived from an EMBL/GenBank/DDBJ whole genome shotgun (WGS) entry which is preliminary data.</text>
</comment>
<accession>W4SN11</accession>
<feature type="non-terminal residue" evidence="2">
    <location>
        <position position="1"/>
    </location>
</feature>
<gene>
    <name evidence="2" type="ORF">XPR_4213</name>
</gene>